<keyword evidence="3 10" id="KW-0489">Methyltransferase</keyword>
<keyword evidence="11" id="KW-1185">Reference proteome</keyword>
<evidence type="ECO:0000256" key="8">
    <source>
        <dbReference type="PIRSR" id="PIRSR017269-1"/>
    </source>
</evidence>
<dbReference type="InterPro" id="IPR049470">
    <property type="entry name" value="TRM61_C"/>
</dbReference>
<dbReference type="OrthoDB" id="1925287at2759"/>
<accession>A0A1E7FDD0</accession>
<feature type="binding site" evidence="8">
    <location>
        <begin position="107"/>
        <end position="110"/>
    </location>
    <ligand>
        <name>S-adenosyl-L-methionine</name>
        <dbReference type="ChEBI" id="CHEBI:59789"/>
    </ligand>
</feature>
<dbReference type="EC" id="2.1.1.220" evidence="2"/>
<dbReference type="GO" id="GO:0005634">
    <property type="term" value="C:nucleus"/>
    <property type="evidence" value="ECO:0007669"/>
    <property type="project" value="UniProtKB-SubCell"/>
</dbReference>
<evidence type="ECO:0000313" key="11">
    <source>
        <dbReference type="Proteomes" id="UP000095751"/>
    </source>
</evidence>
<sequence length="239" mass="26989">ISVGNLVVIFENFDSSNFCYAEKGKIFNNRNGHFHHDDFIGKPYGCKIRSRNNRGWGFVYLLKPTPELWSQSLNHRTQIIHFLDASMIVFYLNIRPNMVICESGTGSGALSHCIMRSIAPKGMLHTYEFNQQRAETAKLEFANNGVSHISEVHHKDVCGKHGPGGFDRPQSSVDAIVLDLPEPWSAVPYAAHCIKPNSRIVSYSPCVEQAQKTIIAMKTSGFHSIKTMEFRLKENYVDE</sequence>
<dbReference type="GO" id="GO:0030488">
    <property type="term" value="P:tRNA methylation"/>
    <property type="evidence" value="ECO:0007669"/>
    <property type="project" value="InterPro"/>
</dbReference>
<name>A0A1E7FDD0_9STRA</name>
<reference evidence="10 11" key="1">
    <citation type="submission" date="2016-09" db="EMBL/GenBank/DDBJ databases">
        <title>Extensive genetic diversity and differential bi-allelic expression allows diatom success in the polar Southern Ocean.</title>
        <authorList>
            <consortium name="DOE Joint Genome Institute"/>
            <person name="Mock T."/>
            <person name="Otillar R.P."/>
            <person name="Strauss J."/>
            <person name="Dupont C."/>
            <person name="Frickenhaus S."/>
            <person name="Maumus F."/>
            <person name="Mcmullan M."/>
            <person name="Sanges R."/>
            <person name="Schmutz J."/>
            <person name="Toseland A."/>
            <person name="Valas R."/>
            <person name="Veluchamy A."/>
            <person name="Ward B.J."/>
            <person name="Allen A."/>
            <person name="Barry K."/>
            <person name="Falciatore A."/>
            <person name="Ferrante M."/>
            <person name="Fortunato A.E."/>
            <person name="Gloeckner G."/>
            <person name="Gruber A."/>
            <person name="Hipkin R."/>
            <person name="Janech M."/>
            <person name="Kroth P."/>
            <person name="Leese F."/>
            <person name="Lindquist E."/>
            <person name="Lyon B.R."/>
            <person name="Martin J."/>
            <person name="Mayer C."/>
            <person name="Parker M."/>
            <person name="Quesneville H."/>
            <person name="Raymond J."/>
            <person name="Uhlig C."/>
            <person name="Valentin K.U."/>
            <person name="Worden A.Z."/>
            <person name="Armbrust E.V."/>
            <person name="Bowler C."/>
            <person name="Green B."/>
            <person name="Moulton V."/>
            <person name="Van Oosterhout C."/>
            <person name="Grigoriev I."/>
        </authorList>
    </citation>
    <scope>NUCLEOTIDE SEQUENCE [LARGE SCALE GENOMIC DNA]</scope>
    <source>
        <strain evidence="10 11">CCMP1102</strain>
    </source>
</reference>
<protein>
    <recommendedName>
        <fullName evidence="2">tRNA (adenine(58)-N(1))-methyltransferase</fullName>
        <ecNumber evidence="2">2.1.1.220</ecNumber>
    </recommendedName>
</protein>
<dbReference type="InParanoid" id="A0A1E7FDD0"/>
<proteinExistence type="predicted"/>
<dbReference type="Gene3D" id="3.40.50.150">
    <property type="entry name" value="Vaccinia Virus protein VP39"/>
    <property type="match status" value="1"/>
</dbReference>
<dbReference type="GO" id="GO:0031515">
    <property type="term" value="C:tRNA (m1A) methyltransferase complex"/>
    <property type="evidence" value="ECO:0007669"/>
    <property type="project" value="InterPro"/>
</dbReference>
<keyword evidence="4 10" id="KW-0808">Transferase</keyword>
<dbReference type="InterPro" id="IPR014816">
    <property type="entry name" value="tRNA_MeTrfase_Gcd14"/>
</dbReference>
<feature type="binding site" evidence="8">
    <location>
        <position position="128"/>
    </location>
    <ligand>
        <name>S-adenosyl-L-methionine</name>
        <dbReference type="ChEBI" id="CHEBI:59789"/>
    </ligand>
</feature>
<dbReference type="PANTHER" id="PTHR12133">
    <property type="entry name" value="TRNA (ADENINE(58)-N(1))-METHYLTRANSFERASE"/>
    <property type="match status" value="1"/>
</dbReference>
<evidence type="ECO:0000256" key="6">
    <source>
        <dbReference type="ARBA" id="ARBA00022694"/>
    </source>
</evidence>
<dbReference type="PANTHER" id="PTHR12133:SF2">
    <property type="entry name" value="TRNA (ADENINE(58)-N(1))-METHYLTRANSFERASE CATALYTIC SUBUNIT TRMT61A"/>
    <property type="match status" value="1"/>
</dbReference>
<evidence type="ECO:0000256" key="7">
    <source>
        <dbReference type="ARBA" id="ARBA00023242"/>
    </source>
</evidence>
<evidence type="ECO:0000256" key="4">
    <source>
        <dbReference type="ARBA" id="ARBA00022679"/>
    </source>
</evidence>
<dbReference type="PROSITE" id="PS51620">
    <property type="entry name" value="SAM_TRM61"/>
    <property type="match status" value="1"/>
</dbReference>
<evidence type="ECO:0000259" key="9">
    <source>
        <dbReference type="Pfam" id="PF08704"/>
    </source>
</evidence>
<evidence type="ECO:0000256" key="2">
    <source>
        <dbReference type="ARBA" id="ARBA00012796"/>
    </source>
</evidence>
<dbReference type="FunCoup" id="A0A1E7FDD0">
    <property type="interactions" value="158"/>
</dbReference>
<feature type="non-terminal residue" evidence="10">
    <location>
        <position position="1"/>
    </location>
</feature>
<dbReference type="GO" id="GO:0160107">
    <property type="term" value="F:tRNA (adenine(58)-N1)-methyltransferase activity"/>
    <property type="evidence" value="ECO:0007669"/>
    <property type="project" value="UniProtKB-EC"/>
</dbReference>
<dbReference type="Pfam" id="PF08704">
    <property type="entry name" value="GCD14"/>
    <property type="match status" value="1"/>
</dbReference>
<keyword evidence="7" id="KW-0539">Nucleus</keyword>
<dbReference type="PIRSF" id="PIRSF017269">
    <property type="entry name" value="GCD14"/>
    <property type="match status" value="1"/>
</dbReference>
<dbReference type="SUPFAM" id="SSF53335">
    <property type="entry name" value="S-adenosyl-L-methionine-dependent methyltransferases"/>
    <property type="match status" value="1"/>
</dbReference>
<dbReference type="Proteomes" id="UP000095751">
    <property type="component" value="Unassembled WGS sequence"/>
</dbReference>
<keyword evidence="5 8" id="KW-0949">S-adenosyl-L-methionine</keyword>
<evidence type="ECO:0000256" key="5">
    <source>
        <dbReference type="ARBA" id="ARBA00022691"/>
    </source>
</evidence>
<dbReference type="AlphaFoldDB" id="A0A1E7FDD0"/>
<feature type="binding site" evidence="8">
    <location>
        <position position="179"/>
    </location>
    <ligand>
        <name>S-adenosyl-L-methionine</name>
        <dbReference type="ChEBI" id="CHEBI:59789"/>
    </ligand>
</feature>
<dbReference type="KEGG" id="fcy:FRACYDRAFT_142340"/>
<dbReference type="InterPro" id="IPR029063">
    <property type="entry name" value="SAM-dependent_MTases_sf"/>
</dbReference>
<gene>
    <name evidence="10" type="ORF">FRACYDRAFT_142340</name>
</gene>
<feature type="domain" description="tRNA (adenine(58)-N(1))-methyltransferase catalytic subunit TRM61 C-terminal" evidence="9">
    <location>
        <begin position="57"/>
        <end position="237"/>
    </location>
</feature>
<evidence type="ECO:0000256" key="1">
    <source>
        <dbReference type="ARBA" id="ARBA00004123"/>
    </source>
</evidence>
<feature type="non-terminal residue" evidence="10">
    <location>
        <position position="239"/>
    </location>
</feature>
<keyword evidence="6" id="KW-0819">tRNA processing</keyword>
<dbReference type="EMBL" id="KV784358">
    <property type="protein sequence ID" value="OEU16159.1"/>
    <property type="molecule type" value="Genomic_DNA"/>
</dbReference>
<dbReference type="Gene3D" id="3.10.330.20">
    <property type="match status" value="1"/>
</dbReference>
<organism evidence="10 11">
    <name type="scientific">Fragilariopsis cylindrus CCMP1102</name>
    <dbReference type="NCBI Taxonomy" id="635003"/>
    <lineage>
        <taxon>Eukaryota</taxon>
        <taxon>Sar</taxon>
        <taxon>Stramenopiles</taxon>
        <taxon>Ochrophyta</taxon>
        <taxon>Bacillariophyta</taxon>
        <taxon>Bacillariophyceae</taxon>
        <taxon>Bacillariophycidae</taxon>
        <taxon>Bacillariales</taxon>
        <taxon>Bacillariaceae</taxon>
        <taxon>Fragilariopsis</taxon>
    </lineage>
</organism>
<comment type="subcellular location">
    <subcellularLocation>
        <location evidence="1">Nucleus</location>
    </subcellularLocation>
</comment>
<evidence type="ECO:0000256" key="3">
    <source>
        <dbReference type="ARBA" id="ARBA00022603"/>
    </source>
</evidence>
<evidence type="ECO:0000313" key="10">
    <source>
        <dbReference type="EMBL" id="OEU16159.1"/>
    </source>
</evidence>